<dbReference type="InterPro" id="IPR036890">
    <property type="entry name" value="HATPase_C_sf"/>
</dbReference>
<dbReference type="PANTHER" id="PTHR44936">
    <property type="entry name" value="SENSOR PROTEIN CREC"/>
    <property type="match status" value="1"/>
</dbReference>
<reference evidence="11 12" key="1">
    <citation type="submission" date="2020-04" db="EMBL/GenBank/DDBJ databases">
        <title>Thalassotalea sp. M1531, isolated from the surface of marine red alga.</title>
        <authorList>
            <person name="Pang L."/>
            <person name="Lu D.-C."/>
        </authorList>
    </citation>
    <scope>NUCLEOTIDE SEQUENCE [LARGE SCALE GENOMIC DNA]</scope>
    <source>
        <strain evidence="11 12">M1531</strain>
    </source>
</reference>
<dbReference type="EMBL" id="JABBXH010000001">
    <property type="protein sequence ID" value="NMP30245.1"/>
    <property type="molecule type" value="Genomic_DNA"/>
</dbReference>
<keyword evidence="6" id="KW-0547">Nucleotide-binding</keyword>
<feature type="transmembrane region" description="Helical" evidence="9">
    <location>
        <begin position="119"/>
        <end position="137"/>
    </location>
</feature>
<evidence type="ECO:0000256" key="9">
    <source>
        <dbReference type="SAM" id="Phobius"/>
    </source>
</evidence>
<dbReference type="PANTHER" id="PTHR44936:SF10">
    <property type="entry name" value="SENSOR PROTEIN RSTB"/>
    <property type="match status" value="1"/>
</dbReference>
<keyword evidence="7 11" id="KW-0418">Kinase</keyword>
<dbReference type="InterPro" id="IPR005467">
    <property type="entry name" value="His_kinase_dom"/>
</dbReference>
<organism evidence="11 12">
    <name type="scientific">Thalassotalea algicola</name>
    <dbReference type="NCBI Taxonomy" id="2716224"/>
    <lineage>
        <taxon>Bacteria</taxon>
        <taxon>Pseudomonadati</taxon>
        <taxon>Pseudomonadota</taxon>
        <taxon>Gammaproteobacteria</taxon>
        <taxon>Alteromonadales</taxon>
        <taxon>Colwelliaceae</taxon>
        <taxon>Thalassotalea</taxon>
    </lineage>
</organism>
<dbReference type="Gene3D" id="1.10.287.130">
    <property type="match status" value="1"/>
</dbReference>
<proteinExistence type="predicted"/>
<dbReference type="SUPFAM" id="SSF47384">
    <property type="entry name" value="Homodimeric domain of signal transducing histidine kinase"/>
    <property type="match status" value="1"/>
</dbReference>
<comment type="catalytic activity">
    <reaction evidence="1">
        <text>ATP + protein L-histidine = ADP + protein N-phospho-L-histidine.</text>
        <dbReference type="EC" id="2.7.13.3"/>
    </reaction>
</comment>
<dbReference type="EC" id="2.7.13.3" evidence="3"/>
<dbReference type="SUPFAM" id="SSF55874">
    <property type="entry name" value="ATPase domain of HSP90 chaperone/DNA topoisomerase II/histidine kinase"/>
    <property type="match status" value="1"/>
</dbReference>
<comment type="subcellular location">
    <subcellularLocation>
        <location evidence="2">Cell membrane</location>
        <topology evidence="2">Multi-pass membrane protein</topology>
    </subcellularLocation>
</comment>
<dbReference type="InterPro" id="IPR050980">
    <property type="entry name" value="2C_sensor_his_kinase"/>
</dbReference>
<name>A0A7Y0Q6R3_9GAMM</name>
<feature type="transmembrane region" description="Helical" evidence="9">
    <location>
        <begin position="149"/>
        <end position="168"/>
    </location>
</feature>
<dbReference type="Pfam" id="PF00512">
    <property type="entry name" value="HisKA"/>
    <property type="match status" value="1"/>
</dbReference>
<dbReference type="CDD" id="cd00082">
    <property type="entry name" value="HisKA"/>
    <property type="match status" value="1"/>
</dbReference>
<keyword evidence="8" id="KW-0067">ATP-binding</keyword>
<evidence type="ECO:0000256" key="4">
    <source>
        <dbReference type="ARBA" id="ARBA00022475"/>
    </source>
</evidence>
<evidence type="ECO:0000256" key="8">
    <source>
        <dbReference type="ARBA" id="ARBA00022840"/>
    </source>
</evidence>
<feature type="domain" description="Histidine kinase" evidence="10">
    <location>
        <begin position="204"/>
        <end position="406"/>
    </location>
</feature>
<dbReference type="InterPro" id="IPR036097">
    <property type="entry name" value="HisK_dim/P_sf"/>
</dbReference>
<evidence type="ECO:0000256" key="3">
    <source>
        <dbReference type="ARBA" id="ARBA00012438"/>
    </source>
</evidence>
<evidence type="ECO:0000256" key="1">
    <source>
        <dbReference type="ARBA" id="ARBA00000085"/>
    </source>
</evidence>
<dbReference type="Proteomes" id="UP000568664">
    <property type="component" value="Unassembled WGS sequence"/>
</dbReference>
<feature type="transmembrane region" description="Helical" evidence="9">
    <location>
        <begin position="42"/>
        <end position="62"/>
    </location>
</feature>
<evidence type="ECO:0000256" key="5">
    <source>
        <dbReference type="ARBA" id="ARBA00022679"/>
    </source>
</evidence>
<dbReference type="RefSeq" id="WP_169073575.1">
    <property type="nucleotide sequence ID" value="NZ_JABBXH010000001.1"/>
</dbReference>
<keyword evidence="9" id="KW-0472">Membrane</keyword>
<dbReference type="AlphaFoldDB" id="A0A7Y0Q6R3"/>
<dbReference type="GO" id="GO:0005886">
    <property type="term" value="C:plasma membrane"/>
    <property type="evidence" value="ECO:0007669"/>
    <property type="project" value="UniProtKB-SubCell"/>
</dbReference>
<dbReference type="InterPro" id="IPR003594">
    <property type="entry name" value="HATPase_dom"/>
</dbReference>
<evidence type="ECO:0000313" key="12">
    <source>
        <dbReference type="Proteomes" id="UP000568664"/>
    </source>
</evidence>
<dbReference type="InterPro" id="IPR003661">
    <property type="entry name" value="HisK_dim/P_dom"/>
</dbReference>
<gene>
    <name evidence="11" type="ORF">HII17_01615</name>
</gene>
<dbReference type="GO" id="GO:0005524">
    <property type="term" value="F:ATP binding"/>
    <property type="evidence" value="ECO:0007669"/>
    <property type="project" value="UniProtKB-KW"/>
</dbReference>
<dbReference type="GO" id="GO:0000155">
    <property type="term" value="F:phosphorelay sensor kinase activity"/>
    <property type="evidence" value="ECO:0007669"/>
    <property type="project" value="InterPro"/>
</dbReference>
<protein>
    <recommendedName>
        <fullName evidence="3">histidine kinase</fullName>
        <ecNumber evidence="3">2.7.13.3</ecNumber>
    </recommendedName>
</protein>
<evidence type="ECO:0000256" key="6">
    <source>
        <dbReference type="ARBA" id="ARBA00022741"/>
    </source>
</evidence>
<keyword evidence="9" id="KW-0812">Transmembrane</keyword>
<evidence type="ECO:0000256" key="7">
    <source>
        <dbReference type="ARBA" id="ARBA00022777"/>
    </source>
</evidence>
<feature type="transmembrane region" description="Helical" evidence="9">
    <location>
        <begin position="12"/>
        <end position="36"/>
    </location>
</feature>
<keyword evidence="4" id="KW-1003">Cell membrane</keyword>
<keyword evidence="12" id="KW-1185">Reference proteome</keyword>
<keyword evidence="5" id="KW-0808">Transferase</keyword>
<sequence>MLTNLKRLSVLELILALRAISIVTQLGLVLFVNLALGYELPWVPLFTIITIEVVFNGLCFWFYKLRATKGAKHIVIQLLADVVFLGCLLYFSGGATNAFVSLLLIPIAIAAVSLSYLRMLLVAVAAVGTYSLLLWAMPMHVMHGNMEGHFIGMWINFLFSALVVSVVVGQLAQMITQREATIARYREEQLKQERIMALGVASAQVTHDLATPLATINLLVEELQESDEHQPEVIEDLVKQVARCSENLHAFRQTTEQIKTNQKQRVSSEKLFKQIKHHCQLNYPQCKFQFLSECAETVIEADGALIPAIVNIIDNAVEANKHTDKNQINVSTSIVDETWRLAIKDFGKGFLAEQTSQLGAYPQASEQGLGISVLLSNASLERINGKLELANHSDGAQVNISIPIVEGAV</sequence>
<evidence type="ECO:0000259" key="10">
    <source>
        <dbReference type="PROSITE" id="PS50109"/>
    </source>
</evidence>
<dbReference type="PROSITE" id="PS50109">
    <property type="entry name" value="HIS_KIN"/>
    <property type="match status" value="1"/>
</dbReference>
<comment type="caution">
    <text evidence="11">The sequence shown here is derived from an EMBL/GenBank/DDBJ whole genome shotgun (WGS) entry which is preliminary data.</text>
</comment>
<dbReference type="Gene3D" id="3.30.565.10">
    <property type="entry name" value="Histidine kinase-like ATPase, C-terminal domain"/>
    <property type="match status" value="1"/>
</dbReference>
<keyword evidence="9" id="KW-1133">Transmembrane helix</keyword>
<dbReference type="Pfam" id="PF02518">
    <property type="entry name" value="HATPase_c"/>
    <property type="match status" value="1"/>
</dbReference>
<evidence type="ECO:0000313" key="11">
    <source>
        <dbReference type="EMBL" id="NMP30245.1"/>
    </source>
</evidence>
<evidence type="ECO:0000256" key="2">
    <source>
        <dbReference type="ARBA" id="ARBA00004651"/>
    </source>
</evidence>
<accession>A0A7Y0Q6R3</accession>